<protein>
    <recommendedName>
        <fullName evidence="6">Alpha,alpha-trehalose-phosphate synthase (UDP-forming)</fullName>
    </recommendedName>
</protein>
<feature type="compositionally biased region" description="Basic residues" evidence="3">
    <location>
        <begin position="713"/>
        <end position="722"/>
    </location>
</feature>
<accession>A0AB34K2L9</accession>
<dbReference type="GO" id="GO:0004805">
    <property type="term" value="F:trehalose-phosphatase activity"/>
    <property type="evidence" value="ECO:0007669"/>
    <property type="project" value="TreeGrafter"/>
</dbReference>
<reference evidence="4 5" key="1">
    <citation type="journal article" date="2024" name="Science">
        <title>Giant polyketide synthase enzymes in the biosynthesis of giant marine polyether toxins.</title>
        <authorList>
            <person name="Fallon T.R."/>
            <person name="Shende V.V."/>
            <person name="Wierzbicki I.H."/>
            <person name="Pendleton A.L."/>
            <person name="Watervoot N.F."/>
            <person name="Auber R.P."/>
            <person name="Gonzalez D.J."/>
            <person name="Wisecaver J.H."/>
            <person name="Moore B.S."/>
        </authorList>
    </citation>
    <scope>NUCLEOTIDE SEQUENCE [LARGE SCALE GENOMIC DNA]</scope>
    <source>
        <strain evidence="4 5">12B1</strain>
    </source>
</reference>
<sequence>MAPHSPAITAPPASNPLRVVVVSHVLPVRLEKSEGLWIASWDEDLACPEVLVSRYMAVGVRRLRLPCLFIGSPHTFVPHSERSAVNDAIRTAGLHCVCVYHEPSVESNFYQGYCKATLWPIMHNVIDVYNQTTLGGVGFDESRLVGPHASMGLFSPRSWTSAEGQETCWPDYCEVQREIARQVVENYMEGDLIWIHHYHMMLLPSYLARKIRQANIGIFMHQPWPSSEIFSCLSHREDLLRGILCADHIGFHLYEWARNFLSCCRRLLTCTFEVRRGGGLAVTYNGREVLITCSHMGVEPSLLLQRLPSPPVVRRVRELHAELRGYEVFVSVDMLEGLKGVPLKLLAFEHFLHAYPERAAKVRLLLCGMIPNARPNDYIACQREVIGLVGRINQHFPNVVQFQERVELDLAERLALWSVADVLVVTGVREGLNLVPLEFMVAREHRPGAIVLSEFGSLARVLSGAVLCNPWSVRKVSAALHTALSLTAEERAQRWVQDVQWCRANSASAWAQRLLQDVHSAVQQATGLEQGNSSISSFSPLRDDVLLNAYRRAARRLILLDYLGTLVPKREPTPAADSAGASPAGQHPPLSAAVRGALEVLCADPRNSVVIFSTTSRDEVERAFGSIAGCSLCADNGLHVSWAAGGGASHSSSRATMRATSPDSARPAVHWELSRAAQQHAPIEGWQARRRPAPRVGKEMAAEVEVEAEAGGRKGRAWRGKRGREGGAGRGKGGGRRGKGGEWGSRGEDQKENRREEQREEQMEEQERALAIVENYAERTHGACSSASQNGVVFDYARCDQEFGAMQAKELHTHLSEVLGDFPVEISFQPGKVNVQPRGIDKGGILLQALETLFGTTGPDFVLVLGDDLTDEPAFAALHDWKTRRPPGVQSPNCFSCTVGKKPSAANYFLDGQESVVGMLEALKWGSLRTAKSFSFEAGLSTLKPADSDAAVPSAGANEEGEGGRRERPRSRSAADELEPHNMGLLRLQPSRAEAPPPRRNSKISSPAVSPYREAATGPLRPSTMPLPEPRSQRAAVAMASTMPAEGDDGYRRLATGGCPFRQGRESLPSRGESRLVEPERGGPGLGIMAACCALLVFRKSRFVRENYRSLFLLLGLALGTRQLVTNAQVQATVKRLLGLTAESETYAARRVERERGMQLGRAGSSGDLLLVQQLNGDCVGRGHR</sequence>
<dbReference type="InterPro" id="IPR036412">
    <property type="entry name" value="HAD-like_sf"/>
</dbReference>
<dbReference type="Proteomes" id="UP001515480">
    <property type="component" value="Unassembled WGS sequence"/>
</dbReference>
<dbReference type="PANTHER" id="PTHR10788:SF94">
    <property type="entry name" value="ALPHA,ALPHA-TREHALOSE-PHOSPHATE SYNTHASE [UDP-FORMING] 5"/>
    <property type="match status" value="1"/>
</dbReference>
<evidence type="ECO:0008006" key="6">
    <source>
        <dbReference type="Google" id="ProtNLM"/>
    </source>
</evidence>
<dbReference type="InterPro" id="IPR001830">
    <property type="entry name" value="Glyco_trans_20"/>
</dbReference>
<feature type="region of interest" description="Disordered" evidence="3">
    <location>
        <begin position="1058"/>
        <end position="1079"/>
    </location>
</feature>
<dbReference type="FunFam" id="3.40.50.1000:FF:000052">
    <property type="entry name" value="Alpha,alpha-trehalose-phosphate synthase [UDP-forming] 6"/>
    <property type="match status" value="1"/>
</dbReference>
<evidence type="ECO:0000256" key="1">
    <source>
        <dbReference type="ARBA" id="ARBA00005409"/>
    </source>
</evidence>
<dbReference type="GO" id="GO:0005992">
    <property type="term" value="P:trehalose biosynthetic process"/>
    <property type="evidence" value="ECO:0007669"/>
    <property type="project" value="InterPro"/>
</dbReference>
<dbReference type="GO" id="GO:0005829">
    <property type="term" value="C:cytosol"/>
    <property type="evidence" value="ECO:0007669"/>
    <property type="project" value="TreeGrafter"/>
</dbReference>
<evidence type="ECO:0000256" key="2">
    <source>
        <dbReference type="ARBA" id="ARBA00006330"/>
    </source>
</evidence>
<dbReference type="InterPro" id="IPR023214">
    <property type="entry name" value="HAD_sf"/>
</dbReference>
<feature type="compositionally biased region" description="Basic and acidic residues" evidence="3">
    <location>
        <begin position="745"/>
        <end position="766"/>
    </location>
</feature>
<comment type="similarity">
    <text evidence="1">In the N-terminal section; belongs to the glycosyltransferase 20 family.</text>
</comment>
<evidence type="ECO:0000313" key="5">
    <source>
        <dbReference type="Proteomes" id="UP001515480"/>
    </source>
</evidence>
<dbReference type="SUPFAM" id="SSF56784">
    <property type="entry name" value="HAD-like"/>
    <property type="match status" value="1"/>
</dbReference>
<dbReference type="InterPro" id="IPR003337">
    <property type="entry name" value="Trehalose_PPase"/>
</dbReference>
<gene>
    <name evidence="4" type="ORF">AB1Y20_015992</name>
</gene>
<organism evidence="4 5">
    <name type="scientific">Prymnesium parvum</name>
    <name type="common">Toxic golden alga</name>
    <dbReference type="NCBI Taxonomy" id="97485"/>
    <lineage>
        <taxon>Eukaryota</taxon>
        <taxon>Haptista</taxon>
        <taxon>Haptophyta</taxon>
        <taxon>Prymnesiophyceae</taxon>
        <taxon>Prymnesiales</taxon>
        <taxon>Prymnesiaceae</taxon>
        <taxon>Prymnesium</taxon>
    </lineage>
</organism>
<name>A0AB34K2L9_PRYPA</name>
<dbReference type="EMBL" id="JBGBPQ010000003">
    <property type="protein sequence ID" value="KAL1527321.1"/>
    <property type="molecule type" value="Genomic_DNA"/>
</dbReference>
<dbReference type="AlphaFoldDB" id="A0AB34K2L9"/>
<dbReference type="SUPFAM" id="SSF53756">
    <property type="entry name" value="UDP-Glycosyltransferase/glycogen phosphorylase"/>
    <property type="match status" value="1"/>
</dbReference>
<evidence type="ECO:0000256" key="3">
    <source>
        <dbReference type="SAM" id="MobiDB-lite"/>
    </source>
</evidence>
<dbReference type="Gene3D" id="3.40.50.1000">
    <property type="entry name" value="HAD superfamily/HAD-like"/>
    <property type="match status" value="1"/>
</dbReference>
<comment type="caution">
    <text evidence="4">The sequence shown here is derived from an EMBL/GenBank/DDBJ whole genome shotgun (WGS) entry which is preliminary data.</text>
</comment>
<proteinExistence type="inferred from homology"/>
<evidence type="ECO:0000313" key="4">
    <source>
        <dbReference type="EMBL" id="KAL1527321.1"/>
    </source>
</evidence>
<dbReference type="Pfam" id="PF00982">
    <property type="entry name" value="Glyco_transf_20"/>
    <property type="match status" value="1"/>
</dbReference>
<dbReference type="CDD" id="cd03788">
    <property type="entry name" value="GT20_TPS"/>
    <property type="match status" value="1"/>
</dbReference>
<keyword evidence="5" id="KW-1185">Reference proteome</keyword>
<dbReference type="Pfam" id="PF02358">
    <property type="entry name" value="Trehalose_PPase"/>
    <property type="match status" value="2"/>
</dbReference>
<dbReference type="Gene3D" id="3.40.50.2000">
    <property type="entry name" value="Glycogen Phosphorylase B"/>
    <property type="match status" value="2"/>
</dbReference>
<feature type="region of interest" description="Disordered" evidence="3">
    <location>
        <begin position="680"/>
        <end position="766"/>
    </location>
</feature>
<feature type="region of interest" description="Disordered" evidence="3">
    <location>
        <begin position="946"/>
        <end position="1029"/>
    </location>
</feature>
<dbReference type="PANTHER" id="PTHR10788">
    <property type="entry name" value="TREHALOSE-6-PHOSPHATE SYNTHASE"/>
    <property type="match status" value="1"/>
</dbReference>
<comment type="similarity">
    <text evidence="2">In the C-terminal section; belongs to the trehalose phosphatase family.</text>
</comment>